<dbReference type="PANTHER" id="PTHR15696:SF0">
    <property type="entry name" value="TELOMERASE-BINDING PROTEIN EST1A"/>
    <property type="match status" value="1"/>
</dbReference>
<dbReference type="SUPFAM" id="SSF48452">
    <property type="entry name" value="TPR-like"/>
    <property type="match status" value="1"/>
</dbReference>
<dbReference type="GO" id="GO:0042162">
    <property type="term" value="F:telomeric DNA binding"/>
    <property type="evidence" value="ECO:0007669"/>
    <property type="project" value="TreeGrafter"/>
</dbReference>
<dbReference type="GO" id="GO:0005697">
    <property type="term" value="C:telomerase holoenzyme complex"/>
    <property type="evidence" value="ECO:0007669"/>
    <property type="project" value="TreeGrafter"/>
</dbReference>
<accession>A0A4D9DI42</accession>
<feature type="domain" description="Telomerase activating protein Est1-like N-terminal" evidence="3">
    <location>
        <begin position="16"/>
        <end position="51"/>
    </location>
</feature>
<evidence type="ECO:0000313" key="4">
    <source>
        <dbReference type="EMBL" id="TFJ88598.1"/>
    </source>
</evidence>
<dbReference type="GO" id="GO:0000184">
    <property type="term" value="P:nuclear-transcribed mRNA catabolic process, nonsense-mediated decay"/>
    <property type="evidence" value="ECO:0007669"/>
    <property type="project" value="TreeGrafter"/>
</dbReference>
<evidence type="ECO:0008006" key="6">
    <source>
        <dbReference type="Google" id="ProtNLM"/>
    </source>
</evidence>
<dbReference type="AlphaFoldDB" id="A0A4D9DI42"/>
<gene>
    <name evidence="4" type="ORF">NSK_000167</name>
</gene>
<dbReference type="GO" id="GO:0070034">
    <property type="term" value="F:telomerase RNA binding"/>
    <property type="evidence" value="ECO:0007669"/>
    <property type="project" value="TreeGrafter"/>
</dbReference>
<reference evidence="4 5" key="1">
    <citation type="submission" date="2019-01" db="EMBL/GenBank/DDBJ databases">
        <title>Nuclear Genome Assembly of the Microalgal Biofuel strain Nannochloropsis salina CCMP1776.</title>
        <authorList>
            <person name="Hovde B."/>
        </authorList>
    </citation>
    <scope>NUCLEOTIDE SEQUENCE [LARGE SCALE GENOMIC DNA]</scope>
    <source>
        <strain evidence="4 5">CCMP1776</strain>
    </source>
</reference>
<organism evidence="4 5">
    <name type="scientific">Nannochloropsis salina CCMP1776</name>
    <dbReference type="NCBI Taxonomy" id="1027361"/>
    <lineage>
        <taxon>Eukaryota</taxon>
        <taxon>Sar</taxon>
        <taxon>Stramenopiles</taxon>
        <taxon>Ochrophyta</taxon>
        <taxon>Eustigmatophyceae</taxon>
        <taxon>Eustigmatales</taxon>
        <taxon>Monodopsidaceae</taxon>
        <taxon>Microchloropsis</taxon>
        <taxon>Microchloropsis salina</taxon>
    </lineage>
</organism>
<evidence type="ECO:0000313" key="5">
    <source>
        <dbReference type="Proteomes" id="UP000355283"/>
    </source>
</evidence>
<dbReference type="PANTHER" id="PTHR15696">
    <property type="entry name" value="SMG-7 SUPPRESSOR WITH MORPHOLOGICAL EFFECT ON GENITALIA PROTEIN 7"/>
    <property type="match status" value="1"/>
</dbReference>
<evidence type="ECO:0000256" key="1">
    <source>
        <dbReference type="SAM" id="MobiDB-lite"/>
    </source>
</evidence>
<dbReference type="Pfam" id="PF10374">
    <property type="entry name" value="EST1"/>
    <property type="match status" value="1"/>
</dbReference>
<dbReference type="Proteomes" id="UP000355283">
    <property type="component" value="Unassembled WGS sequence"/>
</dbReference>
<dbReference type="InterPro" id="IPR019458">
    <property type="entry name" value="Est1-like_N"/>
</dbReference>
<feature type="region of interest" description="Disordered" evidence="1">
    <location>
        <begin position="1"/>
        <end position="20"/>
    </location>
</feature>
<evidence type="ECO:0000259" key="3">
    <source>
        <dbReference type="Pfam" id="PF10374"/>
    </source>
</evidence>
<dbReference type="Pfam" id="PF10373">
    <property type="entry name" value="EST1_DNA_bind"/>
    <property type="match status" value="1"/>
</dbReference>
<sequence length="728" mass="78945">MGRYERLYATQRDVRPPEAEGDESELGAVCVRSIHRCLIFLGDLARYRELHSEATRKDWTEAEKCYHRAIDTMPTSGNPHNQLAVLATYTEAECVAVYRYCRAVLCASPFPTAKENLALLFEKNRQKIPDPSTKDGAQILEEEGRIRDGLAAGTITGQQAGIARATMLKSFLLRFVRLHGILFRCQQRKEASSANDEGGDEGVFPTDEALRLLHTTLVDLRQLLKMSAFGDGLLLQMVAICVFSVVTSWRDGQDPETVTEESSAQVLSLSLAVGLVAEIAACVRTTCQSEHTTAKPPGSRLLGPVVVFCDWLASRPALWRLRPLDRSRTATDRRVSEKEAEAAVRENFWRAVGKVGSELQPHLPTREKVQGKDTPQHLVWTPQDGRVLKEQHDIRGFEPLHAIYGAAFMTRPKPELARLEVVSDELAATWRTLRLLQFLKSVGVQSGAVGMDNHPTTPGCWLFTCNGRENVFALSYPDQVAGQHIFGSAGLREAQGTQGAEGTSRAPIGFKPSFISPSGAGGHLDASHILYLQQQHQLMVQQQQLLPQHQRLPSLDDSSQLPKEMVEAMVGSLLDCSDSGPRPPYAASCRPLDGSGLQGSAARGSHAVQAQAGPHESKGSNSHGKRTTEGRPEGTSLTSQVLERSSAAGLIVARGSGLSLFADFTPESGGDSPTAPPEGTYKPFGGGSGVLGLPGAKLGEGGRQFAASEGRNLTTRNPFLEGAFSFMP</sequence>
<feature type="region of interest" description="Disordered" evidence="1">
    <location>
        <begin position="579"/>
        <end position="639"/>
    </location>
</feature>
<comment type="caution">
    <text evidence="4">The sequence shown here is derived from an EMBL/GenBank/DDBJ whole genome shotgun (WGS) entry which is preliminary data.</text>
</comment>
<proteinExistence type="predicted"/>
<dbReference type="InterPro" id="IPR045153">
    <property type="entry name" value="Est1/Ebs1-like"/>
</dbReference>
<feature type="compositionally biased region" description="Basic and acidic residues" evidence="1">
    <location>
        <begin position="1"/>
        <end position="18"/>
    </location>
</feature>
<name>A0A4D9DI42_9STRA</name>
<protein>
    <recommendedName>
        <fullName evidence="6">DNA/RNA-binding domain-containing protein</fullName>
    </recommendedName>
</protein>
<dbReference type="InterPro" id="IPR011990">
    <property type="entry name" value="TPR-like_helical_dom_sf"/>
</dbReference>
<feature type="domain" description="DNA/RNA-binding" evidence="2">
    <location>
        <begin position="62"/>
        <end position="401"/>
    </location>
</feature>
<evidence type="ECO:0000259" key="2">
    <source>
        <dbReference type="Pfam" id="PF10373"/>
    </source>
</evidence>
<keyword evidence="5" id="KW-1185">Reference proteome</keyword>
<dbReference type="EMBL" id="SDOX01000001">
    <property type="protein sequence ID" value="TFJ88598.1"/>
    <property type="molecule type" value="Genomic_DNA"/>
</dbReference>
<dbReference type="OrthoDB" id="206172at2759"/>
<dbReference type="Gene3D" id="1.25.40.10">
    <property type="entry name" value="Tetratricopeptide repeat domain"/>
    <property type="match status" value="1"/>
</dbReference>
<dbReference type="InterPro" id="IPR018834">
    <property type="entry name" value="DNA/RNA-bd_Est1-type"/>
</dbReference>